<evidence type="ECO:0000256" key="1">
    <source>
        <dbReference type="SAM" id="SignalP"/>
    </source>
</evidence>
<feature type="chain" id="PRO_5043856902" evidence="1">
    <location>
        <begin position="23"/>
        <end position="704"/>
    </location>
</feature>
<dbReference type="EMBL" id="JAIWWW010000040">
    <property type="protein sequence ID" value="MCA4525138.1"/>
    <property type="molecule type" value="Genomic_DNA"/>
</dbReference>
<feature type="domain" description="Endonuclease YhcR N-terminal" evidence="2">
    <location>
        <begin position="49"/>
        <end position="165"/>
    </location>
</feature>
<proteinExistence type="predicted"/>
<comment type="caution">
    <text evidence="3">The sequence shown here is derived from an EMBL/GenBank/DDBJ whole genome shotgun (WGS) entry which is preliminary data.</text>
</comment>
<accession>A0AAW4SPV7</accession>
<dbReference type="Proteomes" id="UP001197958">
    <property type="component" value="Unassembled WGS sequence"/>
</dbReference>
<dbReference type="RefSeq" id="WP_178286101.1">
    <property type="nucleotide sequence ID" value="NZ_BAABZH010000001.1"/>
</dbReference>
<name>A0AAW4SPV7_9BACE</name>
<dbReference type="InterPro" id="IPR045939">
    <property type="entry name" value="YhcR_N"/>
</dbReference>
<dbReference type="Pfam" id="PF19886">
    <property type="entry name" value="DUF6359"/>
    <property type="match status" value="1"/>
</dbReference>
<evidence type="ECO:0000313" key="3">
    <source>
        <dbReference type="EMBL" id="MCA4525138.1"/>
    </source>
</evidence>
<keyword evidence="1" id="KW-0732">Signal</keyword>
<dbReference type="PROSITE" id="PS51257">
    <property type="entry name" value="PROKAR_LIPOPROTEIN"/>
    <property type="match status" value="1"/>
</dbReference>
<organism evidence="3 4">
    <name type="scientific">Bacteroides xylanisolvens</name>
    <dbReference type="NCBI Taxonomy" id="371601"/>
    <lineage>
        <taxon>Bacteria</taxon>
        <taxon>Pseudomonadati</taxon>
        <taxon>Bacteroidota</taxon>
        <taxon>Bacteroidia</taxon>
        <taxon>Bacteroidales</taxon>
        <taxon>Bacteroidaceae</taxon>
        <taxon>Bacteroides</taxon>
    </lineage>
</organism>
<sequence>MKKILNALFLTLLAVFTFSSCSDVPAPYDILGEGDVPGLTGDGTKENPYNIEAAQQKQDGSIAWVQGYIVGAIENVYDDKGEFAGNKASFTAPFTITSNVLIAESPDETNESKCLPVKIKNGSELSTALNLKDHPENKGGVLLIQGELSAGFGKAALINTTAAVFNNKEIGEEQGGEDLDPDNPLGLDTSVAPLVDLSNNFDDVQHQADYSKAGWINKAVKGNRIWQGAIYDPQKYLAASTYGVNSGETAEYWFVTPYFTVNADKQFTFKATVNKYSETMSLKVFFLQMKDGKMERHEISVTGIPTSGTYQWTSDLKVDLSTYAGQNGFVGFQYVALRGAEVQTYGIDDIVYGEGGGTETPGGDDPFGLDDSNPKTTFEADFEDITEQNKNYTLEGWTNKAIQAANLWQTATYSSDKYIKATPYNIAADATMEAWFITPAFIVNSANKFTFDCAGANWKDDMVLKVFFLQKSADGTVVKNEVVANQIPTSGTNFEWVRGINIDLSDYNDKIGFVGFQYTVVSTGVNKSLPTYQIDNVKYVTGESGGTDPEQPGDKVYTSSITLPEGTDPDANKASGGKVVIGGQKYSILKLGTSKAFGSWNSPMLQAGASKLSFFAVGWTGKTGQLTVVIENGGTFEGGATSKVIALDGKTAGAADNPPFTIAPADTDFYQYAMSGVTAATTIKFTTEGATSDKRAIIFGINIK</sequence>
<feature type="signal peptide" evidence="1">
    <location>
        <begin position="1"/>
        <end position="22"/>
    </location>
</feature>
<evidence type="ECO:0000313" key="4">
    <source>
        <dbReference type="Proteomes" id="UP001197958"/>
    </source>
</evidence>
<reference evidence="3" key="1">
    <citation type="submission" date="2023-08" db="EMBL/GenBank/DDBJ databases">
        <title>Mucin Metabolism Genes Underlie the Key Renovations of Bacteroides xylanisolvens Genomes in Captive Great Apes.</title>
        <authorList>
            <person name="Nishida A.H."/>
        </authorList>
    </citation>
    <scope>NUCLEOTIDE SEQUENCE</scope>
    <source>
        <strain evidence="3">P19.10B</strain>
    </source>
</reference>
<dbReference type="NCBIfam" id="NF038128">
    <property type="entry name" value="choice_anch_J"/>
    <property type="match status" value="2"/>
</dbReference>
<evidence type="ECO:0000259" key="2">
    <source>
        <dbReference type="Pfam" id="PF19886"/>
    </source>
</evidence>
<dbReference type="AlphaFoldDB" id="A0AAW4SPV7"/>
<gene>
    <name evidence="3" type="ORF">LDZ35_18220</name>
</gene>
<protein>
    <submittedName>
        <fullName evidence="3">Choice-of-anchor J domain-containing protein</fullName>
    </submittedName>
</protein>